<organism evidence="1 2">
    <name type="scientific">Thermotoga petrophila</name>
    <dbReference type="NCBI Taxonomy" id="93929"/>
    <lineage>
        <taxon>Bacteria</taxon>
        <taxon>Thermotogati</taxon>
        <taxon>Thermotogota</taxon>
        <taxon>Thermotogae</taxon>
        <taxon>Thermotogales</taxon>
        <taxon>Thermotogaceae</taxon>
        <taxon>Thermotoga</taxon>
    </lineage>
</organism>
<protein>
    <submittedName>
        <fullName evidence="1">Tripartite ATP-independent periplasmic transporter solute receptor, DctP family</fullName>
    </submittedName>
</protein>
<name>A0A124FFQ6_9THEM</name>
<sequence>MVARNYMNYTVLEQEAKLLEVFREEYGMEIIIPDKEAFIKHAQEYYLNLMTTGKNSTGRFRRCDRNYLKPAGFPSRRS</sequence>
<reference evidence="1 2" key="1">
    <citation type="journal article" date="2015" name="MBio">
        <title>Genome-Resolved Metagenomic Analysis Reveals Roles for Candidate Phyla and Other Microbial Community Members in Biogeochemical Transformations in Oil Reservoirs.</title>
        <authorList>
            <person name="Hu P."/>
            <person name="Tom L."/>
            <person name="Singh A."/>
            <person name="Thomas B.C."/>
            <person name="Baker B.J."/>
            <person name="Piceno Y.M."/>
            <person name="Andersen G.L."/>
            <person name="Banfield J.F."/>
        </authorList>
    </citation>
    <scope>NUCLEOTIDE SEQUENCE [LARGE SCALE GENOMIC DNA]</scope>
    <source>
        <strain evidence="1">46_26</strain>
    </source>
</reference>
<comment type="caution">
    <text evidence="1">The sequence shown here is derived from an EMBL/GenBank/DDBJ whole genome shotgun (WGS) entry which is preliminary data.</text>
</comment>
<gene>
    <name evidence="1" type="ORF">XD57_1690</name>
</gene>
<dbReference type="Proteomes" id="UP000058636">
    <property type="component" value="Unassembled WGS sequence"/>
</dbReference>
<dbReference type="EMBL" id="LGFG01000225">
    <property type="protein sequence ID" value="KUK22211.1"/>
    <property type="molecule type" value="Genomic_DNA"/>
</dbReference>
<dbReference type="PATRIC" id="fig|93930.3.peg.865"/>
<accession>A0A124FFQ6</accession>
<proteinExistence type="predicted"/>
<evidence type="ECO:0000313" key="1">
    <source>
        <dbReference type="EMBL" id="KUK22211.1"/>
    </source>
</evidence>
<evidence type="ECO:0000313" key="2">
    <source>
        <dbReference type="Proteomes" id="UP000058636"/>
    </source>
</evidence>
<keyword evidence="1" id="KW-0675">Receptor</keyword>
<dbReference type="AlphaFoldDB" id="A0A124FFQ6"/>